<name>A0A6S7C2S1_9BURK</name>
<evidence type="ECO:0000313" key="1">
    <source>
        <dbReference type="EMBL" id="CAB3737223.1"/>
    </source>
</evidence>
<dbReference type="RefSeq" id="WP_054427928.1">
    <property type="nucleotide sequence ID" value="NZ_CADIJQ010000011.1"/>
</dbReference>
<dbReference type="Proteomes" id="UP000494269">
    <property type="component" value="Unassembled WGS sequence"/>
</dbReference>
<dbReference type="AlphaFoldDB" id="A0A6S7C2S1"/>
<reference evidence="1 2" key="1">
    <citation type="submission" date="2020-04" db="EMBL/GenBank/DDBJ databases">
        <authorList>
            <person name="De Canck E."/>
        </authorList>
    </citation>
    <scope>NUCLEOTIDE SEQUENCE [LARGE SCALE GENOMIC DNA]</scope>
    <source>
        <strain evidence="1 2">LMG 3441</strain>
    </source>
</reference>
<sequence length="83" mass="9457">MLDRDFKEGEPVLPVTGWAMMPIAEYDSLLVRLDFITEATQTPDEAKRGRVYALTSEQIQMLLQSLQQQLQNLTATPPGKQRH</sequence>
<dbReference type="Pfam" id="PF13991">
    <property type="entry name" value="BssS"/>
    <property type="match status" value="1"/>
</dbReference>
<proteinExistence type="predicted"/>
<accession>A0A6S7C2S1</accession>
<dbReference type="EMBL" id="CADIJQ010000011">
    <property type="protein sequence ID" value="CAB3737223.1"/>
    <property type="molecule type" value="Genomic_DNA"/>
</dbReference>
<dbReference type="InterPro" id="IPR025730">
    <property type="entry name" value="Biofilm_BssS"/>
</dbReference>
<evidence type="ECO:0000313" key="2">
    <source>
        <dbReference type="Proteomes" id="UP000494269"/>
    </source>
</evidence>
<gene>
    <name evidence="1" type="ORF">LMG3441_05259</name>
</gene>
<keyword evidence="2" id="KW-1185">Reference proteome</keyword>
<organism evidence="1 2">
    <name type="scientific">Achromobacter kerstersii</name>
    <dbReference type="NCBI Taxonomy" id="1353890"/>
    <lineage>
        <taxon>Bacteria</taxon>
        <taxon>Pseudomonadati</taxon>
        <taxon>Pseudomonadota</taxon>
        <taxon>Betaproteobacteria</taxon>
        <taxon>Burkholderiales</taxon>
        <taxon>Alcaligenaceae</taxon>
        <taxon>Achromobacter</taxon>
    </lineage>
</organism>
<protein>
    <submittedName>
        <fullName evidence="1">Uncharacterized protein</fullName>
    </submittedName>
</protein>